<name>A0A1J1I457_9DIPT</name>
<evidence type="ECO:0000313" key="9">
    <source>
        <dbReference type="Proteomes" id="UP000183832"/>
    </source>
</evidence>
<keyword evidence="5" id="KW-0539">Nucleus</keyword>
<evidence type="ECO:0000256" key="1">
    <source>
        <dbReference type="ARBA" id="ARBA00006079"/>
    </source>
</evidence>
<feature type="compositionally biased region" description="Polar residues" evidence="6">
    <location>
        <begin position="472"/>
        <end position="489"/>
    </location>
</feature>
<feature type="domain" description="BZIP" evidence="7">
    <location>
        <begin position="99"/>
        <end position="153"/>
    </location>
</feature>
<dbReference type="SUPFAM" id="SSF57959">
    <property type="entry name" value="Leucine zipper domain"/>
    <property type="match status" value="1"/>
</dbReference>
<feature type="region of interest" description="Disordered" evidence="6">
    <location>
        <begin position="181"/>
        <end position="212"/>
    </location>
</feature>
<dbReference type="Pfam" id="PF07716">
    <property type="entry name" value="bZIP_2"/>
    <property type="match status" value="1"/>
</dbReference>
<dbReference type="GO" id="GO:0005634">
    <property type="term" value="C:nucleus"/>
    <property type="evidence" value="ECO:0007669"/>
    <property type="project" value="UniProtKB-ARBA"/>
</dbReference>
<dbReference type="PROSITE" id="PS00036">
    <property type="entry name" value="BZIP_BASIC"/>
    <property type="match status" value="1"/>
</dbReference>
<feature type="region of interest" description="Disordered" evidence="6">
    <location>
        <begin position="517"/>
        <end position="547"/>
    </location>
</feature>
<proteinExistence type="inferred from homology"/>
<keyword evidence="2" id="KW-0805">Transcription regulation</keyword>
<dbReference type="SMART" id="SM00338">
    <property type="entry name" value="BRLZ"/>
    <property type="match status" value="1"/>
</dbReference>
<dbReference type="CDD" id="cd14694">
    <property type="entry name" value="bZIP_NFIL3"/>
    <property type="match status" value="1"/>
</dbReference>
<feature type="region of interest" description="Disordered" evidence="6">
    <location>
        <begin position="1"/>
        <end position="22"/>
    </location>
</feature>
<dbReference type="AlphaFoldDB" id="A0A1J1I457"/>
<dbReference type="GO" id="GO:0007623">
    <property type="term" value="P:circadian rhythm"/>
    <property type="evidence" value="ECO:0007669"/>
    <property type="project" value="TreeGrafter"/>
</dbReference>
<evidence type="ECO:0000256" key="2">
    <source>
        <dbReference type="ARBA" id="ARBA00023015"/>
    </source>
</evidence>
<dbReference type="Proteomes" id="UP000183832">
    <property type="component" value="Unassembled WGS sequence"/>
</dbReference>
<organism evidence="8 9">
    <name type="scientific">Clunio marinus</name>
    <dbReference type="NCBI Taxonomy" id="568069"/>
    <lineage>
        <taxon>Eukaryota</taxon>
        <taxon>Metazoa</taxon>
        <taxon>Ecdysozoa</taxon>
        <taxon>Arthropoda</taxon>
        <taxon>Hexapoda</taxon>
        <taxon>Insecta</taxon>
        <taxon>Pterygota</taxon>
        <taxon>Neoptera</taxon>
        <taxon>Endopterygota</taxon>
        <taxon>Diptera</taxon>
        <taxon>Nematocera</taxon>
        <taxon>Chironomoidea</taxon>
        <taxon>Chironomidae</taxon>
        <taxon>Clunio</taxon>
    </lineage>
</organism>
<keyword evidence="4" id="KW-0804">Transcription</keyword>
<dbReference type="PROSITE" id="PS50217">
    <property type="entry name" value="BZIP"/>
    <property type="match status" value="1"/>
</dbReference>
<dbReference type="InterPro" id="IPR047106">
    <property type="entry name" value="NFIL3-like_bZIP"/>
</dbReference>
<dbReference type="EMBL" id="CVRI01000039">
    <property type="protein sequence ID" value="CRK94538.1"/>
    <property type="molecule type" value="Genomic_DNA"/>
</dbReference>
<evidence type="ECO:0000256" key="3">
    <source>
        <dbReference type="ARBA" id="ARBA00023125"/>
    </source>
</evidence>
<dbReference type="PANTHER" id="PTHR15284">
    <property type="entry name" value="NUCLEAR FACTOR INTERLEUKIN-3-REGULATED PROTEIN"/>
    <property type="match status" value="1"/>
</dbReference>
<dbReference type="InterPro" id="IPR004827">
    <property type="entry name" value="bZIP"/>
</dbReference>
<feature type="region of interest" description="Disordered" evidence="6">
    <location>
        <begin position="298"/>
        <end position="320"/>
    </location>
</feature>
<feature type="compositionally biased region" description="Low complexity" evidence="6">
    <location>
        <begin position="304"/>
        <end position="317"/>
    </location>
</feature>
<dbReference type="Gene3D" id="1.20.5.170">
    <property type="match status" value="1"/>
</dbReference>
<dbReference type="OrthoDB" id="6151507at2759"/>
<protein>
    <submittedName>
        <fullName evidence="8">CLUMA_CG008041, isoform A</fullName>
    </submittedName>
</protein>
<keyword evidence="9" id="KW-1185">Reference proteome</keyword>
<reference evidence="8 9" key="1">
    <citation type="submission" date="2015-04" db="EMBL/GenBank/DDBJ databases">
        <authorList>
            <person name="Syromyatnikov M.Y."/>
            <person name="Popov V.N."/>
        </authorList>
    </citation>
    <scope>NUCLEOTIDE SEQUENCE [LARGE SCALE GENOMIC DNA]</scope>
</reference>
<dbReference type="InterPro" id="IPR047229">
    <property type="entry name" value="NFIL3-like"/>
</dbReference>
<dbReference type="STRING" id="568069.A0A1J1I457"/>
<feature type="compositionally biased region" description="Basic and acidic residues" evidence="6">
    <location>
        <begin position="77"/>
        <end position="88"/>
    </location>
</feature>
<evidence type="ECO:0000256" key="5">
    <source>
        <dbReference type="ARBA" id="ARBA00023242"/>
    </source>
</evidence>
<feature type="compositionally biased region" description="Basic and acidic residues" evidence="6">
    <location>
        <begin position="461"/>
        <end position="471"/>
    </location>
</feature>
<comment type="similarity">
    <text evidence="1">Belongs to the bZIP family. NFIL3 subfamily.</text>
</comment>
<feature type="compositionally biased region" description="Polar residues" evidence="6">
    <location>
        <begin position="184"/>
        <end position="212"/>
    </location>
</feature>
<feature type="compositionally biased region" description="Basic and acidic residues" evidence="6">
    <location>
        <begin position="1"/>
        <end position="11"/>
    </location>
</feature>
<dbReference type="PANTHER" id="PTHR15284:SF0">
    <property type="entry name" value="GH23983P"/>
    <property type="match status" value="1"/>
</dbReference>
<dbReference type="FunFam" id="1.20.5.170:FF:000025">
    <property type="entry name" value="nuclear factor interleukin-3-regulated protein-like"/>
    <property type="match status" value="1"/>
</dbReference>
<sequence>MVMVTELHHQESGAPINGGTIQRNIDSGLSKSCHYSNDSSVLMLRSDSMSPTMMSEMGDEHYSKDSSPNSPTPYDGSVKRKDIFSQRKQREFIPDAKKDDSYWDRRRRNNEAAKRSREKRRFNDMVLEQRVIELTKENHVLKAQLDAIKDKYNISGENLVSVDQIMATLPTSEQVLSLTKRLKTSPSHGSNGNIRYDTPSLNGNSPPKQSLTPANYVVTPREQLHPVEHSQQIHQQMQQPQPHMIYRQNQESPFEGHHHVDDRNESYGPSANVPIIRVSPNPPHHQVPSTPVITSLFKPLHPTPVQSHQRQPSPQQHHQPHDLHKFILLNKNGESLTSEKDKKPSNGANVISVEKMVIDDEPTGMIATSKPPSGFQHHIQLTKFLTSKANYMPHHSYGHHAHHNELETSSVLNLSRRTCSTGSGSDIGNDHEVEHFGTNEYYNDYANHGGGSNGNQSDRSSTVDEDHELEHTSNASAGSNISNDHNNSLPLKLRHKTHFIGDKESAATALLALHNIKQEPNGTSSSPVWDGENSSDERDSGISIGHTNVNGTDWSNIQRKIIINANTASAETFEPFNTNLTGLLVADQRVATERGDIHLKSHLARLESEIHTIKNMMILNTNGSSAPINA</sequence>
<keyword evidence="3" id="KW-0238">DNA-binding</keyword>
<feature type="region of interest" description="Disordered" evidence="6">
    <location>
        <begin position="51"/>
        <end position="88"/>
    </location>
</feature>
<evidence type="ECO:0000313" key="8">
    <source>
        <dbReference type="EMBL" id="CRK94538.1"/>
    </source>
</evidence>
<evidence type="ECO:0000256" key="6">
    <source>
        <dbReference type="SAM" id="MobiDB-lite"/>
    </source>
</evidence>
<feature type="compositionally biased region" description="Polar residues" evidence="6">
    <location>
        <begin position="518"/>
        <end position="527"/>
    </location>
</feature>
<evidence type="ECO:0000256" key="4">
    <source>
        <dbReference type="ARBA" id="ARBA00023163"/>
    </source>
</evidence>
<feature type="region of interest" description="Disordered" evidence="6">
    <location>
        <begin position="441"/>
        <end position="489"/>
    </location>
</feature>
<dbReference type="GO" id="GO:0003677">
    <property type="term" value="F:DNA binding"/>
    <property type="evidence" value="ECO:0007669"/>
    <property type="project" value="UniProtKB-KW"/>
</dbReference>
<gene>
    <name evidence="8" type="ORF">CLUMA_CG008041</name>
</gene>
<accession>A0A1J1I457</accession>
<dbReference type="InterPro" id="IPR046347">
    <property type="entry name" value="bZIP_sf"/>
</dbReference>
<evidence type="ECO:0000259" key="7">
    <source>
        <dbReference type="PROSITE" id="PS50217"/>
    </source>
</evidence>
<dbReference type="GO" id="GO:0003700">
    <property type="term" value="F:DNA-binding transcription factor activity"/>
    <property type="evidence" value="ECO:0007669"/>
    <property type="project" value="InterPro"/>
</dbReference>